<comment type="cofactor">
    <cofactor evidence="2">
        <name>Mn(2+)</name>
        <dbReference type="ChEBI" id="CHEBI:29035"/>
    </cofactor>
</comment>
<organism evidence="14 15">
    <name type="scientific">Edaphochlamys debaryana</name>
    <dbReference type="NCBI Taxonomy" id="47281"/>
    <lineage>
        <taxon>Eukaryota</taxon>
        <taxon>Viridiplantae</taxon>
        <taxon>Chlorophyta</taxon>
        <taxon>core chlorophytes</taxon>
        <taxon>Chlorophyceae</taxon>
        <taxon>CS clade</taxon>
        <taxon>Chlamydomonadales</taxon>
        <taxon>Chlamydomonadales incertae sedis</taxon>
        <taxon>Edaphochlamys</taxon>
    </lineage>
</organism>
<comment type="cofactor">
    <cofactor evidence="4">
        <name>Zn(2+)</name>
        <dbReference type="ChEBI" id="CHEBI:29105"/>
    </cofactor>
</comment>
<dbReference type="Proteomes" id="UP000612055">
    <property type="component" value="Unassembled WGS sequence"/>
</dbReference>
<keyword evidence="12" id="KW-0464">Manganese</keyword>
<dbReference type="CDD" id="cd00429">
    <property type="entry name" value="RPE"/>
    <property type="match status" value="1"/>
</dbReference>
<evidence type="ECO:0000256" key="10">
    <source>
        <dbReference type="PIRNR" id="PIRNR001461"/>
    </source>
</evidence>
<feature type="binding site" evidence="13">
    <location>
        <position position="81"/>
    </location>
    <ligand>
        <name>substrate</name>
    </ligand>
</feature>
<evidence type="ECO:0000256" key="5">
    <source>
        <dbReference type="ARBA" id="ARBA00001954"/>
    </source>
</evidence>
<dbReference type="Gene3D" id="3.20.20.70">
    <property type="entry name" value="Aldolase class I"/>
    <property type="match status" value="1"/>
</dbReference>
<evidence type="ECO:0000256" key="11">
    <source>
        <dbReference type="PIRSR" id="PIRSR001461-1"/>
    </source>
</evidence>
<dbReference type="GO" id="GO:0005975">
    <property type="term" value="P:carbohydrate metabolic process"/>
    <property type="evidence" value="ECO:0007669"/>
    <property type="project" value="InterPro"/>
</dbReference>
<evidence type="ECO:0000313" key="14">
    <source>
        <dbReference type="EMBL" id="KAG2489747.1"/>
    </source>
</evidence>
<comment type="cofactor">
    <cofactor evidence="5">
        <name>Fe(2+)</name>
        <dbReference type="ChEBI" id="CHEBI:29033"/>
    </cofactor>
</comment>
<dbReference type="FunFam" id="3.20.20.70:FF:000171">
    <property type="entry name" value="Ribulose-phosphate 3-epimerase"/>
    <property type="match status" value="1"/>
</dbReference>
<comment type="cofactor">
    <cofactor evidence="12">
        <name>a divalent metal cation</name>
        <dbReference type="ChEBI" id="CHEBI:60240"/>
    </cofactor>
    <text evidence="12">Binds 1 divalent metal cation per subunit.</text>
</comment>
<keyword evidence="12" id="KW-0170">Cobalt</keyword>
<dbReference type="PIRSF" id="PIRSF001461">
    <property type="entry name" value="RPE"/>
    <property type="match status" value="1"/>
</dbReference>
<name>A0A836BV71_9CHLO</name>
<sequence>MAPMPLPKRAEGHDRPAAIIAPSILSSDFARLADECKRMVDLGADWLHVDVMDGHFVPNLTLGAPIVASLRRHTAAFLDCHLMVTNPEQWVAEFAKAGADMYTFHLEAAAGPGADDWHQLSPDAMNASVEDLCHGVRNAGMNVGIALRPKTPAELVAPYVAAGLVDMVLIMTVEPGFGGQSFMPVAAAKAAVLRAKFPDLNIQVDGGLAPNTIERAAQAGANVIVAGSSIFGAPNPAGVIAQLRGAVQAAAASGKPAH</sequence>
<dbReference type="InterPro" id="IPR013785">
    <property type="entry name" value="Aldolase_TIM"/>
</dbReference>
<feature type="binding site" evidence="12">
    <location>
        <position position="48"/>
    </location>
    <ligand>
        <name>a divalent metal cation</name>
        <dbReference type="ChEBI" id="CHEBI:60240"/>
    </ligand>
</feature>
<keyword evidence="15" id="KW-1185">Reference proteome</keyword>
<evidence type="ECO:0000256" key="1">
    <source>
        <dbReference type="ARBA" id="ARBA00001782"/>
    </source>
</evidence>
<evidence type="ECO:0000256" key="9">
    <source>
        <dbReference type="ARBA" id="ARBA00023235"/>
    </source>
</evidence>
<dbReference type="GO" id="GO:0006098">
    <property type="term" value="P:pentose-phosphate shunt"/>
    <property type="evidence" value="ECO:0007669"/>
    <property type="project" value="InterPro"/>
</dbReference>
<feature type="active site" description="Proton donor" evidence="11">
    <location>
        <position position="205"/>
    </location>
</feature>
<keyword evidence="9 10" id="KW-0413">Isomerase</keyword>
<keyword evidence="12" id="KW-0862">Zinc</keyword>
<evidence type="ECO:0000256" key="7">
    <source>
        <dbReference type="ARBA" id="ARBA00013188"/>
    </source>
</evidence>
<dbReference type="GO" id="GO:0004750">
    <property type="term" value="F:D-ribulose-phosphate 3-epimerase activity"/>
    <property type="evidence" value="ECO:0007669"/>
    <property type="project" value="UniProtKB-EC"/>
</dbReference>
<feature type="binding site" evidence="13">
    <location>
        <begin position="176"/>
        <end position="179"/>
    </location>
    <ligand>
        <name>substrate</name>
    </ligand>
</feature>
<reference evidence="14" key="1">
    <citation type="journal article" date="2020" name="bioRxiv">
        <title>Comparative genomics of Chlamydomonas.</title>
        <authorList>
            <person name="Craig R.J."/>
            <person name="Hasan A.R."/>
            <person name="Ness R.W."/>
            <person name="Keightley P.D."/>
        </authorList>
    </citation>
    <scope>NUCLEOTIDE SEQUENCE</scope>
    <source>
        <strain evidence="14">CCAP 11/70</strain>
    </source>
</reference>
<evidence type="ECO:0000256" key="12">
    <source>
        <dbReference type="PIRSR" id="PIRSR001461-2"/>
    </source>
</evidence>
<evidence type="ECO:0000256" key="8">
    <source>
        <dbReference type="ARBA" id="ARBA00022723"/>
    </source>
</evidence>
<dbReference type="InterPro" id="IPR000056">
    <property type="entry name" value="Ribul_P_3_epim-like"/>
</dbReference>
<proteinExistence type="inferred from homology"/>
<dbReference type="NCBIfam" id="TIGR01163">
    <property type="entry name" value="rpe"/>
    <property type="match status" value="1"/>
</dbReference>
<comment type="similarity">
    <text evidence="6 10">Belongs to the ribulose-phosphate 3-epimerase family.</text>
</comment>
<dbReference type="Pfam" id="PF00834">
    <property type="entry name" value="Ribul_P_3_epim"/>
    <property type="match status" value="1"/>
</dbReference>
<dbReference type="PROSITE" id="PS01085">
    <property type="entry name" value="RIBUL_P_3_EPIMER_1"/>
    <property type="match status" value="1"/>
</dbReference>
<keyword evidence="8 12" id="KW-0479">Metal-binding</keyword>
<gene>
    <name evidence="14" type="ORF">HYH03_011854</name>
</gene>
<dbReference type="SUPFAM" id="SSF51366">
    <property type="entry name" value="Ribulose-phoshate binding barrel"/>
    <property type="match status" value="1"/>
</dbReference>
<comment type="caution">
    <text evidence="14">The sequence shown here is derived from an EMBL/GenBank/DDBJ whole genome shotgun (WGS) entry which is preliminary data.</text>
</comment>
<feature type="binding site" evidence="12">
    <location>
        <position position="81"/>
    </location>
    <ligand>
        <name>a divalent metal cation</name>
        <dbReference type="ChEBI" id="CHEBI:60240"/>
    </ligand>
</feature>
<dbReference type="OrthoDB" id="1927044at2759"/>
<comment type="cofactor">
    <cofactor evidence="3">
        <name>Co(2+)</name>
        <dbReference type="ChEBI" id="CHEBI:48828"/>
    </cofactor>
</comment>
<feature type="binding site" evidence="13">
    <location>
        <position position="207"/>
    </location>
    <ligand>
        <name>substrate</name>
    </ligand>
</feature>
<dbReference type="GO" id="GO:0046872">
    <property type="term" value="F:metal ion binding"/>
    <property type="evidence" value="ECO:0007669"/>
    <property type="project" value="UniProtKB-KW"/>
</dbReference>
<feature type="binding site" evidence="13">
    <location>
        <begin position="227"/>
        <end position="228"/>
    </location>
    <ligand>
        <name>substrate</name>
    </ligand>
</feature>
<evidence type="ECO:0000313" key="15">
    <source>
        <dbReference type="Proteomes" id="UP000612055"/>
    </source>
</evidence>
<dbReference type="AlphaFoldDB" id="A0A836BV71"/>
<feature type="binding site" evidence="13">
    <location>
        <position position="23"/>
    </location>
    <ligand>
        <name>substrate</name>
    </ligand>
</feature>
<feature type="active site" description="Proton acceptor" evidence="11">
    <location>
        <position position="50"/>
    </location>
</feature>
<dbReference type="HAMAP" id="MF_02227">
    <property type="entry name" value="RPE"/>
    <property type="match status" value="1"/>
</dbReference>
<protein>
    <recommendedName>
        <fullName evidence="7 10">Ribulose-phosphate 3-epimerase</fullName>
        <ecNumber evidence="7 10">5.1.3.1</ecNumber>
    </recommendedName>
</protein>
<dbReference type="InterPro" id="IPR011060">
    <property type="entry name" value="RibuloseP-bd_barrel"/>
</dbReference>
<dbReference type="PANTHER" id="PTHR11749">
    <property type="entry name" value="RIBULOSE-5-PHOSPHATE-3-EPIMERASE"/>
    <property type="match status" value="1"/>
</dbReference>
<evidence type="ECO:0000256" key="4">
    <source>
        <dbReference type="ARBA" id="ARBA00001947"/>
    </source>
</evidence>
<evidence type="ECO:0000256" key="6">
    <source>
        <dbReference type="ARBA" id="ARBA00009541"/>
    </source>
</evidence>
<accession>A0A836BV71</accession>
<dbReference type="EC" id="5.1.3.1" evidence="7 10"/>
<dbReference type="EMBL" id="JAEHOE010000070">
    <property type="protein sequence ID" value="KAG2489747.1"/>
    <property type="molecule type" value="Genomic_DNA"/>
</dbReference>
<comment type="catalytic activity">
    <reaction evidence="1 10">
        <text>D-ribulose 5-phosphate = D-xylulose 5-phosphate</text>
        <dbReference type="Rhea" id="RHEA:13677"/>
        <dbReference type="ChEBI" id="CHEBI:57737"/>
        <dbReference type="ChEBI" id="CHEBI:58121"/>
        <dbReference type="EC" id="5.1.3.1"/>
    </reaction>
</comment>
<dbReference type="NCBIfam" id="NF004076">
    <property type="entry name" value="PRK05581.1-4"/>
    <property type="match status" value="1"/>
</dbReference>
<evidence type="ECO:0000256" key="3">
    <source>
        <dbReference type="ARBA" id="ARBA00001941"/>
    </source>
</evidence>
<evidence type="ECO:0000256" key="13">
    <source>
        <dbReference type="PIRSR" id="PIRSR001461-3"/>
    </source>
</evidence>
<feature type="binding site" evidence="12">
    <location>
        <position position="205"/>
    </location>
    <ligand>
        <name>a divalent metal cation</name>
        <dbReference type="ChEBI" id="CHEBI:60240"/>
    </ligand>
</feature>
<keyword evidence="10" id="KW-0119">Carbohydrate metabolism</keyword>
<dbReference type="InterPro" id="IPR026019">
    <property type="entry name" value="Ribul_P_3_epim"/>
</dbReference>
<evidence type="ECO:0000256" key="2">
    <source>
        <dbReference type="ARBA" id="ARBA00001936"/>
    </source>
</evidence>
<feature type="binding site" evidence="12">
    <location>
        <position position="50"/>
    </location>
    <ligand>
        <name>a divalent metal cation</name>
        <dbReference type="ChEBI" id="CHEBI:60240"/>
    </ligand>
</feature>